<evidence type="ECO:0000313" key="1">
    <source>
        <dbReference type="EMBL" id="GKT28428.1"/>
    </source>
</evidence>
<evidence type="ECO:0000313" key="2">
    <source>
        <dbReference type="Proteomes" id="UP001057375"/>
    </source>
</evidence>
<proteinExistence type="predicted"/>
<dbReference type="EMBL" id="BQXS01007734">
    <property type="protein sequence ID" value="GKT28428.1"/>
    <property type="molecule type" value="Genomic_DNA"/>
</dbReference>
<protein>
    <submittedName>
        <fullName evidence="1">Uncharacterized protein</fullName>
    </submittedName>
</protein>
<sequence>MEVKVVLPKLTSVGRDTWKKFKDQFNSYLKRDPTAHVKTYMKDSVWTIYKARTGLAEDEDSDVIV</sequence>
<accession>A0ABQ5K796</accession>
<reference evidence="1" key="1">
    <citation type="submission" date="2022-03" db="EMBL/GenBank/DDBJ databases">
        <title>Draft genome sequence of Aduncisulcus paluster, a free-living microaerophilic Fornicata.</title>
        <authorList>
            <person name="Yuyama I."/>
            <person name="Kume K."/>
            <person name="Tamura T."/>
            <person name="Inagaki Y."/>
            <person name="Hashimoto T."/>
        </authorList>
    </citation>
    <scope>NUCLEOTIDE SEQUENCE</scope>
    <source>
        <strain evidence="1">NY0171</strain>
    </source>
</reference>
<organism evidence="1 2">
    <name type="scientific">Aduncisulcus paluster</name>
    <dbReference type="NCBI Taxonomy" id="2918883"/>
    <lineage>
        <taxon>Eukaryota</taxon>
        <taxon>Metamonada</taxon>
        <taxon>Carpediemonas-like organisms</taxon>
        <taxon>Aduncisulcus</taxon>
    </lineage>
</organism>
<name>A0ABQ5K796_9EUKA</name>
<comment type="caution">
    <text evidence="1">The sequence shown here is derived from an EMBL/GenBank/DDBJ whole genome shotgun (WGS) entry which is preliminary data.</text>
</comment>
<feature type="non-terminal residue" evidence="1">
    <location>
        <position position="65"/>
    </location>
</feature>
<gene>
    <name evidence="1" type="ORF">ADUPG1_004940</name>
</gene>
<dbReference type="Proteomes" id="UP001057375">
    <property type="component" value="Unassembled WGS sequence"/>
</dbReference>
<keyword evidence="2" id="KW-1185">Reference proteome</keyword>